<evidence type="ECO:0000313" key="1">
    <source>
        <dbReference type="EMBL" id="MFC7201839.1"/>
    </source>
</evidence>
<evidence type="ECO:0000313" key="2">
    <source>
        <dbReference type="Proteomes" id="UP001596447"/>
    </source>
</evidence>
<reference evidence="1 2" key="1">
    <citation type="journal article" date="2019" name="Int. J. Syst. Evol. Microbiol.">
        <title>The Global Catalogue of Microorganisms (GCM) 10K type strain sequencing project: providing services to taxonomists for standard genome sequencing and annotation.</title>
        <authorList>
            <consortium name="The Broad Institute Genomics Platform"/>
            <consortium name="The Broad Institute Genome Sequencing Center for Infectious Disease"/>
            <person name="Wu L."/>
            <person name="Ma J."/>
        </authorList>
    </citation>
    <scope>NUCLEOTIDE SEQUENCE [LARGE SCALE GENOMIC DNA]</scope>
    <source>
        <strain evidence="1 2">XZGYJ-43</strain>
    </source>
</reference>
<accession>A0ABD5Z9H1</accession>
<organism evidence="1 2">
    <name type="scientific">Halospeciosus flavus</name>
    <dbReference type="NCBI Taxonomy" id="3032283"/>
    <lineage>
        <taxon>Archaea</taxon>
        <taxon>Methanobacteriati</taxon>
        <taxon>Methanobacteriota</taxon>
        <taxon>Stenosarchaea group</taxon>
        <taxon>Halobacteria</taxon>
        <taxon>Halobacteriales</taxon>
        <taxon>Halobacteriaceae</taxon>
        <taxon>Halospeciosus</taxon>
    </lineage>
</organism>
<dbReference type="Proteomes" id="UP001596447">
    <property type="component" value="Unassembled WGS sequence"/>
</dbReference>
<name>A0ABD5Z9H1_9EURY</name>
<keyword evidence="2" id="KW-1185">Reference proteome</keyword>
<protein>
    <submittedName>
        <fullName evidence="1">Uncharacterized protein</fullName>
    </submittedName>
</protein>
<sequence>MSAPVVPSRLAEPSAHHDTYDAELGGAANYEASEEYLEDVINRFVEETDWDVWNTVDVVQLNQRGRLHPRLIFVECFRYMDDPLDRSEYGQEHLNYEVRAHRVVDGEYQDTFLNELAEETEEGLSEADEQST</sequence>
<dbReference type="AlphaFoldDB" id="A0ABD5Z9H1"/>
<dbReference type="RefSeq" id="WP_279530382.1">
    <property type="nucleotide sequence ID" value="NZ_CP122314.1"/>
</dbReference>
<proteinExistence type="predicted"/>
<comment type="caution">
    <text evidence="1">The sequence shown here is derived from an EMBL/GenBank/DDBJ whole genome shotgun (WGS) entry which is preliminary data.</text>
</comment>
<gene>
    <name evidence="1" type="ORF">ACFQJ9_20980</name>
</gene>
<dbReference type="EMBL" id="JBHTAR010000012">
    <property type="protein sequence ID" value="MFC7201839.1"/>
    <property type="molecule type" value="Genomic_DNA"/>
</dbReference>